<evidence type="ECO:0000256" key="6">
    <source>
        <dbReference type="ARBA" id="ARBA00023136"/>
    </source>
</evidence>
<feature type="transmembrane region" description="Helical" evidence="8">
    <location>
        <begin position="162"/>
        <end position="184"/>
    </location>
</feature>
<sequence length="533" mass="57602">MRPEVALPILLPLLSGAVSLLFWRSRPMQRFLAVAGNLALLVACVWLFAATLSEGYITMQMGSWPAPFGITLIADVLSAVMILMTGIIGLAMGIYSLATTGHGHEKFGYYPLMHLLLAGVAGAFLTGDLFNLYVWFEVMLVASFALLILGGERAQMEGAIKYVTLNLLASVIFLSAVGLLYGTVGTLNMADIALRIDMVEHAGMVEVLAVMFMVAFGIKAAAFPLFFWLPASYHTPPVAVSALFAGLLTKVGVYALFRVFTLIFDQSMGYLQDIMLWGAVLTMVTGVLGAAAQYEFRRILSFHIVSQIGYMILGLALYTPLAIAGGVFAIMHNIVVKTNLFLISGITHRLQGTYQLKKMGGLYKERPWLAVAFFISAFSLAGVPPLSGFFAKFVIVRAGIEAEAYVVTGIALAVGLMTLYSMVKIWNEVFWKGLPEENLVPVSAAPSGDDGRLIKPSLWMMYLPVVVLALFSLLIGIFAEPIMLVMNTIGDQLFEPDGYIEAVLDVAANAQEALLNADDPQAEMDTSGGEGTP</sequence>
<feature type="transmembrane region" description="Helical" evidence="8">
    <location>
        <begin position="241"/>
        <end position="264"/>
    </location>
</feature>
<evidence type="ECO:0000259" key="9">
    <source>
        <dbReference type="Pfam" id="PF00361"/>
    </source>
</evidence>
<feature type="transmembrane region" description="Helical" evidence="8">
    <location>
        <begin position="107"/>
        <end position="126"/>
    </location>
</feature>
<keyword evidence="3" id="KW-1003">Cell membrane</keyword>
<keyword evidence="6 8" id="KW-0472">Membrane</keyword>
<dbReference type="NCBIfam" id="NF009306">
    <property type="entry name" value="PRK12663.1"/>
    <property type="match status" value="1"/>
</dbReference>
<accession>A0ABR9G1C5</accession>
<evidence type="ECO:0000256" key="1">
    <source>
        <dbReference type="ARBA" id="ARBA00004651"/>
    </source>
</evidence>
<dbReference type="Pfam" id="PF00361">
    <property type="entry name" value="Proton_antipo_M"/>
    <property type="match status" value="1"/>
</dbReference>
<dbReference type="InterPro" id="IPR050586">
    <property type="entry name" value="CPA3_Na-H_Antiporter_D"/>
</dbReference>
<reference evidence="10 11" key="1">
    <citation type="submission" date="2020-07" db="EMBL/GenBank/DDBJ databases">
        <title>Halophilic bacteria isolated from french cheeses.</title>
        <authorList>
            <person name="Kothe C.I."/>
            <person name="Farah-Kraiem B."/>
            <person name="Renault P."/>
            <person name="Dridi B."/>
        </authorList>
    </citation>
    <scope>NUCLEOTIDE SEQUENCE [LARGE SCALE GENOMIC DNA]</scope>
    <source>
        <strain evidence="10 11">FME20</strain>
    </source>
</reference>
<dbReference type="RefSeq" id="WP_192539170.1">
    <property type="nucleotide sequence ID" value="NZ_RRZB01000043.1"/>
</dbReference>
<evidence type="ECO:0000313" key="10">
    <source>
        <dbReference type="EMBL" id="MBE0464704.1"/>
    </source>
</evidence>
<feature type="transmembrane region" description="Helical" evidence="8">
    <location>
        <begin position="69"/>
        <end position="95"/>
    </location>
</feature>
<feature type="transmembrane region" description="Helical" evidence="8">
    <location>
        <begin position="368"/>
        <end position="390"/>
    </location>
</feature>
<feature type="transmembrane region" description="Helical" evidence="8">
    <location>
        <begin position="276"/>
        <end position="296"/>
    </location>
</feature>
<dbReference type="PANTHER" id="PTHR42703">
    <property type="entry name" value="NADH DEHYDROGENASE"/>
    <property type="match status" value="1"/>
</dbReference>
<evidence type="ECO:0000256" key="7">
    <source>
        <dbReference type="RuleBase" id="RU000320"/>
    </source>
</evidence>
<comment type="caution">
    <text evidence="10">The sequence shown here is derived from an EMBL/GenBank/DDBJ whole genome shotgun (WGS) entry which is preliminary data.</text>
</comment>
<keyword evidence="4 7" id="KW-0812">Transmembrane</keyword>
<organism evidence="10 11">
    <name type="scientific">Halomonas colorata</name>
    <dbReference type="NCBI Taxonomy" id="2742615"/>
    <lineage>
        <taxon>Bacteria</taxon>
        <taxon>Pseudomonadati</taxon>
        <taxon>Pseudomonadota</taxon>
        <taxon>Gammaproteobacteria</taxon>
        <taxon>Oceanospirillales</taxon>
        <taxon>Halomonadaceae</taxon>
        <taxon>Halomonas</taxon>
    </lineage>
</organism>
<dbReference type="PANTHER" id="PTHR42703:SF1">
    <property type="entry name" value="NA(+)_H(+) ANTIPORTER SUBUNIT D1"/>
    <property type="match status" value="1"/>
</dbReference>
<proteinExistence type="inferred from homology"/>
<keyword evidence="5 8" id="KW-1133">Transmembrane helix</keyword>
<feature type="transmembrane region" description="Helical" evidence="8">
    <location>
        <begin position="204"/>
        <end position="229"/>
    </location>
</feature>
<feature type="transmembrane region" description="Helical" evidence="8">
    <location>
        <begin position="6"/>
        <end position="23"/>
    </location>
</feature>
<evidence type="ECO:0000313" key="11">
    <source>
        <dbReference type="Proteomes" id="UP001645038"/>
    </source>
</evidence>
<comment type="similarity">
    <text evidence="2">Belongs to the CPA3 antiporters (TC 2.A.63) subunit D family.</text>
</comment>
<protein>
    <submittedName>
        <fullName evidence="10">Na+/H+ antiporter subunit D</fullName>
    </submittedName>
</protein>
<evidence type="ECO:0000256" key="3">
    <source>
        <dbReference type="ARBA" id="ARBA00022475"/>
    </source>
</evidence>
<evidence type="ECO:0000256" key="2">
    <source>
        <dbReference type="ARBA" id="ARBA00005346"/>
    </source>
</evidence>
<feature type="transmembrane region" description="Helical" evidence="8">
    <location>
        <begin position="132"/>
        <end position="150"/>
    </location>
</feature>
<evidence type="ECO:0000256" key="5">
    <source>
        <dbReference type="ARBA" id="ARBA00022989"/>
    </source>
</evidence>
<gene>
    <name evidence="10" type="ORF">EI547_14785</name>
</gene>
<dbReference type="InterPro" id="IPR001750">
    <property type="entry name" value="ND/Mrp_TM"/>
</dbReference>
<feature type="transmembrane region" description="Helical" evidence="8">
    <location>
        <begin position="30"/>
        <end position="49"/>
    </location>
</feature>
<dbReference type="PRINTS" id="PR01437">
    <property type="entry name" value="NUOXDRDTASE4"/>
</dbReference>
<dbReference type="InterPro" id="IPR003918">
    <property type="entry name" value="NADH_UbQ_OxRdtase"/>
</dbReference>
<dbReference type="Proteomes" id="UP001645038">
    <property type="component" value="Unassembled WGS sequence"/>
</dbReference>
<comment type="subcellular location">
    <subcellularLocation>
        <location evidence="1">Cell membrane</location>
        <topology evidence="1">Multi-pass membrane protein</topology>
    </subcellularLocation>
    <subcellularLocation>
        <location evidence="7">Membrane</location>
        <topology evidence="7">Multi-pass membrane protein</topology>
    </subcellularLocation>
</comment>
<feature type="transmembrane region" description="Helical" evidence="8">
    <location>
        <begin position="402"/>
        <end position="423"/>
    </location>
</feature>
<feature type="transmembrane region" description="Helical" evidence="8">
    <location>
        <begin position="459"/>
        <end position="479"/>
    </location>
</feature>
<feature type="transmembrane region" description="Helical" evidence="8">
    <location>
        <begin position="308"/>
        <end position="331"/>
    </location>
</feature>
<evidence type="ECO:0000256" key="4">
    <source>
        <dbReference type="ARBA" id="ARBA00022692"/>
    </source>
</evidence>
<dbReference type="EMBL" id="RRZB01000043">
    <property type="protein sequence ID" value="MBE0464704.1"/>
    <property type="molecule type" value="Genomic_DNA"/>
</dbReference>
<evidence type="ECO:0000256" key="8">
    <source>
        <dbReference type="SAM" id="Phobius"/>
    </source>
</evidence>
<name>A0ABR9G1C5_9GAMM</name>
<keyword evidence="11" id="KW-1185">Reference proteome</keyword>
<feature type="domain" description="NADH:quinone oxidoreductase/Mrp antiporter transmembrane" evidence="9">
    <location>
        <begin position="127"/>
        <end position="413"/>
    </location>
</feature>